<protein>
    <submittedName>
        <fullName evidence="2">Uncharacterized protein</fullName>
    </submittedName>
</protein>
<organism evidence="2 3">
    <name type="scientific">Haemaphysalis longicornis</name>
    <name type="common">Bush tick</name>
    <dbReference type="NCBI Taxonomy" id="44386"/>
    <lineage>
        <taxon>Eukaryota</taxon>
        <taxon>Metazoa</taxon>
        <taxon>Ecdysozoa</taxon>
        <taxon>Arthropoda</taxon>
        <taxon>Chelicerata</taxon>
        <taxon>Arachnida</taxon>
        <taxon>Acari</taxon>
        <taxon>Parasitiformes</taxon>
        <taxon>Ixodida</taxon>
        <taxon>Ixodoidea</taxon>
        <taxon>Ixodidae</taxon>
        <taxon>Haemaphysalinae</taxon>
        <taxon>Haemaphysalis</taxon>
    </lineage>
</organism>
<gene>
    <name evidence="2" type="ORF">HPB48_012431</name>
</gene>
<dbReference type="EMBL" id="JABSTR010000004">
    <property type="protein sequence ID" value="KAH9368786.1"/>
    <property type="molecule type" value="Genomic_DNA"/>
</dbReference>
<keyword evidence="3" id="KW-1185">Reference proteome</keyword>
<proteinExistence type="predicted"/>
<evidence type="ECO:0000313" key="2">
    <source>
        <dbReference type="EMBL" id="KAH9368786.1"/>
    </source>
</evidence>
<feature type="region of interest" description="Disordered" evidence="1">
    <location>
        <begin position="32"/>
        <end position="52"/>
    </location>
</feature>
<evidence type="ECO:0000313" key="3">
    <source>
        <dbReference type="Proteomes" id="UP000821853"/>
    </source>
</evidence>
<evidence type="ECO:0000256" key="1">
    <source>
        <dbReference type="SAM" id="MobiDB-lite"/>
    </source>
</evidence>
<reference evidence="2 3" key="1">
    <citation type="journal article" date="2020" name="Cell">
        <title>Large-Scale Comparative Analyses of Tick Genomes Elucidate Their Genetic Diversity and Vector Capacities.</title>
        <authorList>
            <consortium name="Tick Genome and Microbiome Consortium (TIGMIC)"/>
            <person name="Jia N."/>
            <person name="Wang J."/>
            <person name="Shi W."/>
            <person name="Du L."/>
            <person name="Sun Y."/>
            <person name="Zhan W."/>
            <person name="Jiang J.F."/>
            <person name="Wang Q."/>
            <person name="Zhang B."/>
            <person name="Ji P."/>
            <person name="Bell-Sakyi L."/>
            <person name="Cui X.M."/>
            <person name="Yuan T.T."/>
            <person name="Jiang B.G."/>
            <person name="Yang W.F."/>
            <person name="Lam T.T."/>
            <person name="Chang Q.C."/>
            <person name="Ding S.J."/>
            <person name="Wang X.J."/>
            <person name="Zhu J.G."/>
            <person name="Ruan X.D."/>
            <person name="Zhao L."/>
            <person name="Wei J.T."/>
            <person name="Ye R.Z."/>
            <person name="Que T.C."/>
            <person name="Du C.H."/>
            <person name="Zhou Y.H."/>
            <person name="Cheng J.X."/>
            <person name="Dai P.F."/>
            <person name="Guo W.B."/>
            <person name="Han X.H."/>
            <person name="Huang E.J."/>
            <person name="Li L.F."/>
            <person name="Wei W."/>
            <person name="Gao Y.C."/>
            <person name="Liu J.Z."/>
            <person name="Shao H.Z."/>
            <person name="Wang X."/>
            <person name="Wang C.C."/>
            <person name="Yang T.C."/>
            <person name="Huo Q.B."/>
            <person name="Li W."/>
            <person name="Chen H.Y."/>
            <person name="Chen S.E."/>
            <person name="Zhou L.G."/>
            <person name="Ni X.B."/>
            <person name="Tian J.H."/>
            <person name="Sheng Y."/>
            <person name="Liu T."/>
            <person name="Pan Y.S."/>
            <person name="Xia L.Y."/>
            <person name="Li J."/>
            <person name="Zhao F."/>
            <person name="Cao W.C."/>
        </authorList>
    </citation>
    <scope>NUCLEOTIDE SEQUENCE [LARGE SCALE GENOMIC DNA]</scope>
    <source>
        <strain evidence="2">HaeL-2018</strain>
    </source>
</reference>
<name>A0A9J6FZX4_HAELO</name>
<dbReference type="VEuPathDB" id="VectorBase:HLOH_057234"/>
<feature type="compositionally biased region" description="Pro residues" evidence="1">
    <location>
        <begin position="40"/>
        <end position="49"/>
    </location>
</feature>
<dbReference type="AlphaFoldDB" id="A0A9J6FZX4"/>
<sequence>MSGTARAGRAAHRSLLHTDSELLGARQHALPFADDTPLSGRPPPPPRGLSPPVALRRVARATLARRPRAARALHDPQLGRCGVTTGLNREDTMVRNNRLVTMRPRAWKPWSCAVEAVGGDGGEELSEKWLRVSGLVRPDFKEETTGETPPLPHSWEISALEPLIVAARCN</sequence>
<comment type="caution">
    <text evidence="2">The sequence shown here is derived from an EMBL/GenBank/DDBJ whole genome shotgun (WGS) entry which is preliminary data.</text>
</comment>
<accession>A0A9J6FZX4</accession>
<dbReference type="Proteomes" id="UP000821853">
    <property type="component" value="Chromosome 2"/>
</dbReference>